<evidence type="ECO:0000256" key="16">
    <source>
        <dbReference type="ARBA" id="ARBA00042622"/>
    </source>
</evidence>
<evidence type="ECO:0000256" key="7">
    <source>
        <dbReference type="ARBA" id="ARBA00022692"/>
    </source>
</evidence>
<dbReference type="Proteomes" id="UP000265120">
    <property type="component" value="Chromosome 16"/>
</dbReference>
<keyword evidence="4" id="KW-0964">Secreted</keyword>
<dbReference type="SMART" id="SM01039">
    <property type="entry name" value="BRICHOS"/>
    <property type="match status" value="1"/>
</dbReference>
<evidence type="ECO:0000256" key="14">
    <source>
        <dbReference type="ARBA" id="ARBA00037847"/>
    </source>
</evidence>
<evidence type="ECO:0000313" key="18">
    <source>
        <dbReference type="Ensembl" id="ENSCSEP00000015304.1"/>
    </source>
</evidence>
<evidence type="ECO:0000256" key="1">
    <source>
        <dbReference type="ARBA" id="ARBA00004498"/>
    </source>
</evidence>
<dbReference type="Ensembl" id="ENSCSET00000015491.1">
    <property type="protein sequence ID" value="ENSCSEP00000015304.1"/>
    <property type="gene ID" value="ENSCSEG00000009827.1"/>
</dbReference>
<evidence type="ECO:0000256" key="6">
    <source>
        <dbReference type="ARBA" id="ARBA00022685"/>
    </source>
</evidence>
<keyword evidence="13" id="KW-0891">Chondrogenesis</keyword>
<dbReference type="GO" id="GO:0012505">
    <property type="term" value="C:endomembrane system"/>
    <property type="evidence" value="ECO:0007669"/>
    <property type="project" value="UniProtKB-SubCell"/>
</dbReference>
<evidence type="ECO:0000256" key="4">
    <source>
        <dbReference type="ARBA" id="ARBA00022525"/>
    </source>
</evidence>
<dbReference type="InParanoid" id="A0A3P8VLY8"/>
<accession>A0A3P8VLY8</accession>
<dbReference type="PANTHER" id="PTHR14064:SF6">
    <property type="entry name" value="LEUKOCYTE CELL-DERIVED CHEMOTAXIN 1"/>
    <property type="match status" value="1"/>
</dbReference>
<name>A0A3P8VLY8_CYNSE</name>
<evidence type="ECO:0000256" key="5">
    <source>
        <dbReference type="ARBA" id="ARBA00022530"/>
    </source>
</evidence>
<keyword evidence="10" id="KW-0472">Membrane</keyword>
<keyword evidence="8" id="KW-0221">Differentiation</keyword>
<dbReference type="OMA" id="CYIKSHI"/>
<dbReference type="GO" id="GO:0030154">
    <property type="term" value="P:cell differentiation"/>
    <property type="evidence" value="ECO:0007669"/>
    <property type="project" value="UniProtKB-KW"/>
</dbReference>
<evidence type="ECO:0000256" key="13">
    <source>
        <dbReference type="ARBA" id="ARBA00023188"/>
    </source>
</evidence>
<reference evidence="18" key="3">
    <citation type="submission" date="2025-09" db="UniProtKB">
        <authorList>
            <consortium name="Ensembl"/>
        </authorList>
    </citation>
    <scope>IDENTIFICATION</scope>
</reference>
<evidence type="ECO:0000256" key="8">
    <source>
        <dbReference type="ARBA" id="ARBA00022782"/>
    </source>
</evidence>
<dbReference type="Pfam" id="PF04089">
    <property type="entry name" value="BRICHOS"/>
    <property type="match status" value="1"/>
</dbReference>
<dbReference type="InterPro" id="IPR007084">
    <property type="entry name" value="BRICHOS_dom"/>
</dbReference>
<organism evidence="18 19">
    <name type="scientific">Cynoglossus semilaevis</name>
    <name type="common">Tongue sole</name>
    <dbReference type="NCBI Taxonomy" id="244447"/>
    <lineage>
        <taxon>Eukaryota</taxon>
        <taxon>Metazoa</taxon>
        <taxon>Chordata</taxon>
        <taxon>Craniata</taxon>
        <taxon>Vertebrata</taxon>
        <taxon>Euteleostomi</taxon>
        <taxon>Actinopterygii</taxon>
        <taxon>Neopterygii</taxon>
        <taxon>Teleostei</taxon>
        <taxon>Neoteleostei</taxon>
        <taxon>Acanthomorphata</taxon>
        <taxon>Carangaria</taxon>
        <taxon>Pleuronectiformes</taxon>
        <taxon>Pleuronectoidei</taxon>
        <taxon>Cynoglossidae</taxon>
        <taxon>Cynoglossinae</taxon>
        <taxon>Cynoglossus</taxon>
    </lineage>
</organism>
<sequence length="292" mass="32480">LLRFGAVVLVVGAVLVLCASLAAFLSVYNVLYSVNINGEVTEGSMEIDSDNNLERFKTGSAAEEAVEIHDFQIGIAGICVFGGDECYIKLQIKANLPHLEAQRKESRMFDLMDESMPLRFDEGFLRWVAGEQSLKDTSFLSNKVLGLCGELPIYWLHPTFTKEVMKRREAGGSRPQGLLTIPKNPYPREEGAMTFDPMLDHKGMCYSACQCGYAHFQTICDGDRSWPSDPTGCAVSCSVIIAGRWWVARIPGCLHSQATLLGTFCYYDVTPPSAFRNTNMIYGMNSTRCWKH</sequence>
<reference evidence="18 19" key="1">
    <citation type="journal article" date="2014" name="Nat. Genet.">
        <title>Whole-genome sequence of a flatfish provides insights into ZW sex chromosome evolution and adaptation to a benthic lifestyle.</title>
        <authorList>
            <person name="Chen S."/>
            <person name="Zhang G."/>
            <person name="Shao C."/>
            <person name="Huang Q."/>
            <person name="Liu G."/>
            <person name="Zhang P."/>
            <person name="Song W."/>
            <person name="An N."/>
            <person name="Chalopin D."/>
            <person name="Volff J.N."/>
            <person name="Hong Y."/>
            <person name="Li Q."/>
            <person name="Sha Z."/>
            <person name="Zhou H."/>
            <person name="Xie M."/>
            <person name="Yu Q."/>
            <person name="Liu Y."/>
            <person name="Xiang H."/>
            <person name="Wang N."/>
            <person name="Wu K."/>
            <person name="Yang C."/>
            <person name="Zhou Q."/>
            <person name="Liao X."/>
            <person name="Yang L."/>
            <person name="Hu Q."/>
            <person name="Zhang J."/>
            <person name="Meng L."/>
            <person name="Jin L."/>
            <person name="Tian Y."/>
            <person name="Lian J."/>
            <person name="Yang J."/>
            <person name="Miao G."/>
            <person name="Liu S."/>
            <person name="Liang Z."/>
            <person name="Yan F."/>
            <person name="Li Y."/>
            <person name="Sun B."/>
            <person name="Zhang H."/>
            <person name="Zhang J."/>
            <person name="Zhu Y."/>
            <person name="Du M."/>
            <person name="Zhao Y."/>
            <person name="Schartl M."/>
            <person name="Tang Q."/>
            <person name="Wang J."/>
        </authorList>
    </citation>
    <scope>NUCLEOTIDE SEQUENCE</scope>
</reference>
<keyword evidence="3" id="KW-0217">Developmental protein</keyword>
<evidence type="ECO:0000256" key="12">
    <source>
        <dbReference type="ARBA" id="ARBA00023180"/>
    </source>
</evidence>
<evidence type="ECO:0000313" key="19">
    <source>
        <dbReference type="Proteomes" id="UP000265120"/>
    </source>
</evidence>
<reference evidence="18" key="2">
    <citation type="submission" date="2025-08" db="UniProtKB">
        <authorList>
            <consortium name="Ensembl"/>
        </authorList>
    </citation>
    <scope>IDENTIFICATION</scope>
</reference>
<dbReference type="PROSITE" id="PS50869">
    <property type="entry name" value="BRICHOS"/>
    <property type="match status" value="1"/>
</dbReference>
<evidence type="ECO:0000256" key="3">
    <source>
        <dbReference type="ARBA" id="ARBA00022473"/>
    </source>
</evidence>
<evidence type="ECO:0000256" key="11">
    <source>
        <dbReference type="ARBA" id="ARBA00023157"/>
    </source>
</evidence>
<dbReference type="GO" id="GO:0051216">
    <property type="term" value="P:cartilage development"/>
    <property type="evidence" value="ECO:0007669"/>
    <property type="project" value="UniProtKB-KW"/>
</dbReference>
<evidence type="ECO:0000259" key="17">
    <source>
        <dbReference type="PROSITE" id="PS50869"/>
    </source>
</evidence>
<evidence type="ECO:0000256" key="15">
    <source>
        <dbReference type="ARBA" id="ARBA00039682"/>
    </source>
</evidence>
<evidence type="ECO:0000256" key="10">
    <source>
        <dbReference type="ARBA" id="ARBA00023136"/>
    </source>
</evidence>
<feature type="domain" description="BRICHOS" evidence="17">
    <location>
        <begin position="59"/>
        <end position="156"/>
    </location>
</feature>
<keyword evidence="9" id="KW-1133">Transmembrane helix</keyword>
<dbReference type="GO" id="GO:0001937">
    <property type="term" value="P:negative regulation of endothelial cell proliferation"/>
    <property type="evidence" value="ECO:0007669"/>
    <property type="project" value="TreeGrafter"/>
</dbReference>
<dbReference type="PANTHER" id="PTHR14064">
    <property type="entry name" value="CHONDROMODULIN-RELATED"/>
    <property type="match status" value="1"/>
</dbReference>
<comment type="subcellular location">
    <subcellularLocation>
        <location evidence="14">Endomembrane system</location>
        <topology evidence="14">Single-pass membrane protein</topology>
    </subcellularLocation>
    <subcellularLocation>
        <location evidence="1">Secreted</location>
        <location evidence="1">Extracellular space</location>
        <location evidence="1">Extracellular matrix</location>
    </subcellularLocation>
</comment>
<keyword evidence="12" id="KW-0325">Glycoprotein</keyword>
<keyword evidence="5" id="KW-0272">Extracellular matrix</keyword>
<evidence type="ECO:0000256" key="9">
    <source>
        <dbReference type="ARBA" id="ARBA00022989"/>
    </source>
</evidence>
<keyword evidence="19" id="KW-1185">Reference proteome</keyword>
<dbReference type="GO" id="GO:0016525">
    <property type="term" value="P:negative regulation of angiogenesis"/>
    <property type="evidence" value="ECO:0007669"/>
    <property type="project" value="TreeGrafter"/>
</dbReference>
<dbReference type="Gene3D" id="3.30.390.150">
    <property type="match status" value="1"/>
</dbReference>
<protein>
    <recommendedName>
        <fullName evidence="15">Leukocyte cell-derived chemotaxin 1</fullName>
    </recommendedName>
    <alternativeName>
        <fullName evidence="16">Chondromodulin</fullName>
    </alternativeName>
</protein>
<keyword evidence="7" id="KW-0812">Transmembrane</keyword>
<proteinExistence type="inferred from homology"/>
<dbReference type="InterPro" id="IPR043405">
    <property type="entry name" value="Chondromodulin/Tenomodulin"/>
</dbReference>
<evidence type="ECO:0000256" key="2">
    <source>
        <dbReference type="ARBA" id="ARBA00009898"/>
    </source>
</evidence>
<dbReference type="GeneTree" id="ENSGT00480000042679"/>
<keyword evidence="11" id="KW-1015">Disulfide bond</keyword>
<dbReference type="AlphaFoldDB" id="A0A3P8VLY8"/>
<keyword evidence="6" id="KW-0165">Cleavage on pair of basic residues</keyword>
<comment type="similarity">
    <text evidence="2">Belongs to the chondromodulin-1 family.</text>
</comment>